<reference evidence="7 8" key="1">
    <citation type="submission" date="2021-01" db="EMBL/GenBank/DDBJ databases">
        <title>Whole genome shotgun sequence of Catellatospora coxensis NBRC 107359.</title>
        <authorList>
            <person name="Komaki H."/>
            <person name="Tamura T."/>
        </authorList>
    </citation>
    <scope>NUCLEOTIDE SEQUENCE [LARGE SCALE GENOMIC DNA]</scope>
    <source>
        <strain evidence="7 8">NBRC 107359</strain>
    </source>
</reference>
<evidence type="ECO:0000259" key="6">
    <source>
        <dbReference type="Pfam" id="PF04932"/>
    </source>
</evidence>
<protein>
    <recommendedName>
        <fullName evidence="6">O-antigen ligase-related domain-containing protein</fullName>
    </recommendedName>
</protein>
<keyword evidence="2 5" id="KW-0812">Transmembrane</keyword>
<evidence type="ECO:0000256" key="4">
    <source>
        <dbReference type="ARBA" id="ARBA00023136"/>
    </source>
</evidence>
<evidence type="ECO:0000256" key="5">
    <source>
        <dbReference type="SAM" id="Phobius"/>
    </source>
</evidence>
<feature type="transmembrane region" description="Helical" evidence="5">
    <location>
        <begin position="98"/>
        <end position="117"/>
    </location>
</feature>
<feature type="transmembrane region" description="Helical" evidence="5">
    <location>
        <begin position="458"/>
        <end position="474"/>
    </location>
</feature>
<evidence type="ECO:0000256" key="2">
    <source>
        <dbReference type="ARBA" id="ARBA00022692"/>
    </source>
</evidence>
<evidence type="ECO:0000313" key="7">
    <source>
        <dbReference type="EMBL" id="GIG08847.1"/>
    </source>
</evidence>
<feature type="transmembrane region" description="Helical" evidence="5">
    <location>
        <begin position="137"/>
        <end position="158"/>
    </location>
</feature>
<feature type="transmembrane region" description="Helical" evidence="5">
    <location>
        <begin position="266"/>
        <end position="285"/>
    </location>
</feature>
<feature type="domain" description="O-antigen ligase-related" evidence="6">
    <location>
        <begin position="275"/>
        <end position="374"/>
    </location>
</feature>
<feature type="transmembrane region" description="Helical" evidence="5">
    <location>
        <begin position="55"/>
        <end position="86"/>
    </location>
</feature>
<feature type="transmembrane region" description="Helical" evidence="5">
    <location>
        <begin position="243"/>
        <end position="261"/>
    </location>
</feature>
<dbReference type="PANTHER" id="PTHR37422:SF13">
    <property type="entry name" value="LIPOPOLYSACCHARIDE BIOSYNTHESIS PROTEIN PA4999-RELATED"/>
    <property type="match status" value="1"/>
</dbReference>
<evidence type="ECO:0000313" key="8">
    <source>
        <dbReference type="Proteomes" id="UP000630887"/>
    </source>
</evidence>
<proteinExistence type="predicted"/>
<sequence>MSTAAGRTPGDTAATGEAAVSRGVAAPPEHARALPPLAAVLHRRGQRDPIPARDWALFAMIVLYPVGWLLGLTLAWVPLLAIPMALELFRRGRVRMPAPVFAWLLLCFLGLVGVVMLDATVPNALPPEMGLGRILAFVRRLLDMLAAIVVLLYVGNLTERELPTKRVVKFLAYFFVVLVVGGIAGVLLPRIAVTTPLAEVLPKSLLANGWVRSSVRIEFAQWQTIVGEAPSPRPAAPFQYTNAWGQCIAVLLPWFILATLYKAKGLWSKVWPSLILVAAMVPIVYSLNRGTWAGLGIILAYLVVRMAIRGSIMPVAGVLVAVAVAGLLVLATPLGSTVMARMDNPHSNEGRASLNAAALEAAKASPIIGFGGQSETIGSERSIAIGQSPSCEQCGNRDIGSDGQLWMLLITQGFVGAGLYLLFFLWMGWRFRRDHSWLGIAAGVTVPLAVWFSTIYNSTGMTLVIMMVPLALLWRNETNRVYT</sequence>
<name>A0A8J3KTL6_9ACTN</name>
<comment type="caution">
    <text evidence="7">The sequence shown here is derived from an EMBL/GenBank/DDBJ whole genome shotgun (WGS) entry which is preliminary data.</text>
</comment>
<keyword evidence="4 5" id="KW-0472">Membrane</keyword>
<organism evidence="7 8">
    <name type="scientific">Catellatospora coxensis</name>
    <dbReference type="NCBI Taxonomy" id="310354"/>
    <lineage>
        <taxon>Bacteria</taxon>
        <taxon>Bacillati</taxon>
        <taxon>Actinomycetota</taxon>
        <taxon>Actinomycetes</taxon>
        <taxon>Micromonosporales</taxon>
        <taxon>Micromonosporaceae</taxon>
        <taxon>Catellatospora</taxon>
    </lineage>
</organism>
<keyword evidence="3 5" id="KW-1133">Transmembrane helix</keyword>
<dbReference type="InterPro" id="IPR051533">
    <property type="entry name" value="WaaL-like"/>
</dbReference>
<dbReference type="Pfam" id="PF04932">
    <property type="entry name" value="Wzy_C"/>
    <property type="match status" value="1"/>
</dbReference>
<gene>
    <name evidence="7" type="ORF">Cco03nite_55470</name>
</gene>
<dbReference type="Proteomes" id="UP000630887">
    <property type="component" value="Unassembled WGS sequence"/>
</dbReference>
<dbReference type="GO" id="GO:0016020">
    <property type="term" value="C:membrane"/>
    <property type="evidence" value="ECO:0007669"/>
    <property type="project" value="UniProtKB-SubCell"/>
</dbReference>
<dbReference type="AlphaFoldDB" id="A0A8J3KTL6"/>
<comment type="subcellular location">
    <subcellularLocation>
        <location evidence="1">Membrane</location>
        <topology evidence="1">Multi-pass membrane protein</topology>
    </subcellularLocation>
</comment>
<keyword evidence="8" id="KW-1185">Reference proteome</keyword>
<dbReference type="EMBL" id="BONI01000054">
    <property type="protein sequence ID" value="GIG08847.1"/>
    <property type="molecule type" value="Genomic_DNA"/>
</dbReference>
<feature type="transmembrane region" description="Helical" evidence="5">
    <location>
        <begin position="436"/>
        <end position="452"/>
    </location>
</feature>
<feature type="transmembrane region" description="Helical" evidence="5">
    <location>
        <begin position="315"/>
        <end position="335"/>
    </location>
</feature>
<dbReference type="InterPro" id="IPR007016">
    <property type="entry name" value="O-antigen_ligase-rel_domated"/>
</dbReference>
<feature type="transmembrane region" description="Helical" evidence="5">
    <location>
        <begin position="405"/>
        <end position="429"/>
    </location>
</feature>
<evidence type="ECO:0000256" key="3">
    <source>
        <dbReference type="ARBA" id="ARBA00022989"/>
    </source>
</evidence>
<dbReference type="RefSeq" id="WP_203695212.1">
    <property type="nucleotide sequence ID" value="NZ_BAAALC010000010.1"/>
</dbReference>
<feature type="transmembrane region" description="Helical" evidence="5">
    <location>
        <begin position="170"/>
        <end position="192"/>
    </location>
</feature>
<feature type="transmembrane region" description="Helical" evidence="5">
    <location>
        <begin position="291"/>
        <end position="308"/>
    </location>
</feature>
<accession>A0A8J3KTL6</accession>
<evidence type="ECO:0000256" key="1">
    <source>
        <dbReference type="ARBA" id="ARBA00004141"/>
    </source>
</evidence>
<dbReference type="PANTHER" id="PTHR37422">
    <property type="entry name" value="TEICHURONIC ACID BIOSYNTHESIS PROTEIN TUAE"/>
    <property type="match status" value="1"/>
</dbReference>